<feature type="compositionally biased region" description="Acidic residues" evidence="1">
    <location>
        <begin position="1"/>
        <end position="12"/>
    </location>
</feature>
<sequence>MYTDLATEEEQMSDFPASHTTTTAAPAPEADNEKKIYVNTGYVKTIDGKIKCAHL</sequence>
<keyword evidence="3" id="KW-1185">Reference proteome</keyword>
<proteinExistence type="predicted"/>
<feature type="compositionally biased region" description="Low complexity" evidence="1">
    <location>
        <begin position="20"/>
        <end position="29"/>
    </location>
</feature>
<protein>
    <submittedName>
        <fullName evidence="2">Uncharacterized protein</fullName>
    </submittedName>
</protein>
<dbReference type="EMBL" id="JAXCGZ010014898">
    <property type="protein sequence ID" value="KAK7071373.1"/>
    <property type="molecule type" value="Genomic_DNA"/>
</dbReference>
<evidence type="ECO:0000256" key="1">
    <source>
        <dbReference type="SAM" id="MobiDB-lite"/>
    </source>
</evidence>
<comment type="caution">
    <text evidence="2">The sequence shown here is derived from an EMBL/GenBank/DDBJ whole genome shotgun (WGS) entry which is preliminary data.</text>
</comment>
<gene>
    <name evidence="2" type="ORF">SK128_005794</name>
</gene>
<feature type="region of interest" description="Disordered" evidence="1">
    <location>
        <begin position="1"/>
        <end position="31"/>
    </location>
</feature>
<organism evidence="2 3">
    <name type="scientific">Halocaridina rubra</name>
    <name type="common">Hawaiian red shrimp</name>
    <dbReference type="NCBI Taxonomy" id="373956"/>
    <lineage>
        <taxon>Eukaryota</taxon>
        <taxon>Metazoa</taxon>
        <taxon>Ecdysozoa</taxon>
        <taxon>Arthropoda</taxon>
        <taxon>Crustacea</taxon>
        <taxon>Multicrustacea</taxon>
        <taxon>Malacostraca</taxon>
        <taxon>Eumalacostraca</taxon>
        <taxon>Eucarida</taxon>
        <taxon>Decapoda</taxon>
        <taxon>Pleocyemata</taxon>
        <taxon>Caridea</taxon>
        <taxon>Atyoidea</taxon>
        <taxon>Atyidae</taxon>
        <taxon>Halocaridina</taxon>
    </lineage>
</organism>
<dbReference type="Proteomes" id="UP001381693">
    <property type="component" value="Unassembled WGS sequence"/>
</dbReference>
<dbReference type="AlphaFoldDB" id="A0AAN8WZF5"/>
<feature type="non-terminal residue" evidence="2">
    <location>
        <position position="55"/>
    </location>
</feature>
<evidence type="ECO:0000313" key="3">
    <source>
        <dbReference type="Proteomes" id="UP001381693"/>
    </source>
</evidence>
<reference evidence="2 3" key="1">
    <citation type="submission" date="2023-11" db="EMBL/GenBank/DDBJ databases">
        <title>Halocaridina rubra genome assembly.</title>
        <authorList>
            <person name="Smith C."/>
        </authorList>
    </citation>
    <scope>NUCLEOTIDE SEQUENCE [LARGE SCALE GENOMIC DNA]</scope>
    <source>
        <strain evidence="2">EP-1</strain>
        <tissue evidence="2">Whole</tissue>
    </source>
</reference>
<evidence type="ECO:0000313" key="2">
    <source>
        <dbReference type="EMBL" id="KAK7071373.1"/>
    </source>
</evidence>
<accession>A0AAN8WZF5</accession>
<name>A0AAN8WZF5_HALRR</name>